<proteinExistence type="predicted"/>
<keyword evidence="2" id="KW-1185">Reference proteome</keyword>
<dbReference type="EMBL" id="JAHRHJ020000004">
    <property type="protein sequence ID" value="KAH9318154.1"/>
    <property type="molecule type" value="Genomic_DNA"/>
</dbReference>
<sequence length="211" mass="23405">MAAEVICSGHLQFQNSFNSQRFECSLDQTTMNSHDIDFSSFVAGEQEDLPLQLPPLMSVKSENDDIGSNNIDDMFSVDMFDFGMNEQDSFAMFDNGDHSQECNHDGDGGMLINSPSKSMDKFVEENNNGCPPSSALVPANPLGELPQGLLRSDSDGLTDFEDQLAQQPALDQSDFPTSAEPTFTMAGPHFSQQNPFYNDIHFNWPQLNEMQ</sequence>
<evidence type="ECO:0000313" key="2">
    <source>
        <dbReference type="Proteomes" id="UP000824469"/>
    </source>
</evidence>
<accession>A0AA38LAM7</accession>
<feature type="non-terminal residue" evidence="1">
    <location>
        <position position="211"/>
    </location>
</feature>
<gene>
    <name evidence="1" type="ORF">KI387_019923</name>
</gene>
<comment type="caution">
    <text evidence="1">The sequence shown here is derived from an EMBL/GenBank/DDBJ whole genome shotgun (WGS) entry which is preliminary data.</text>
</comment>
<organism evidence="1 2">
    <name type="scientific">Taxus chinensis</name>
    <name type="common">Chinese yew</name>
    <name type="synonym">Taxus wallichiana var. chinensis</name>
    <dbReference type="NCBI Taxonomy" id="29808"/>
    <lineage>
        <taxon>Eukaryota</taxon>
        <taxon>Viridiplantae</taxon>
        <taxon>Streptophyta</taxon>
        <taxon>Embryophyta</taxon>
        <taxon>Tracheophyta</taxon>
        <taxon>Spermatophyta</taxon>
        <taxon>Pinopsida</taxon>
        <taxon>Pinidae</taxon>
        <taxon>Conifers II</taxon>
        <taxon>Cupressales</taxon>
        <taxon>Taxaceae</taxon>
        <taxon>Taxus</taxon>
    </lineage>
</organism>
<evidence type="ECO:0000313" key="1">
    <source>
        <dbReference type="EMBL" id="KAH9318154.1"/>
    </source>
</evidence>
<dbReference type="Proteomes" id="UP000824469">
    <property type="component" value="Unassembled WGS sequence"/>
</dbReference>
<reference evidence="1 2" key="1">
    <citation type="journal article" date="2021" name="Nat. Plants">
        <title>The Taxus genome provides insights into paclitaxel biosynthesis.</title>
        <authorList>
            <person name="Xiong X."/>
            <person name="Gou J."/>
            <person name="Liao Q."/>
            <person name="Li Y."/>
            <person name="Zhou Q."/>
            <person name="Bi G."/>
            <person name="Li C."/>
            <person name="Du R."/>
            <person name="Wang X."/>
            <person name="Sun T."/>
            <person name="Guo L."/>
            <person name="Liang H."/>
            <person name="Lu P."/>
            <person name="Wu Y."/>
            <person name="Zhang Z."/>
            <person name="Ro D.K."/>
            <person name="Shang Y."/>
            <person name="Huang S."/>
            <person name="Yan J."/>
        </authorList>
    </citation>
    <scope>NUCLEOTIDE SEQUENCE [LARGE SCALE GENOMIC DNA]</scope>
    <source>
        <strain evidence="1">Ta-2019</strain>
    </source>
</reference>
<protein>
    <submittedName>
        <fullName evidence="1">Uncharacterized protein</fullName>
    </submittedName>
</protein>
<dbReference type="AlphaFoldDB" id="A0AA38LAM7"/>
<name>A0AA38LAM7_TAXCH</name>